<dbReference type="InterPro" id="IPR001295">
    <property type="entry name" value="Dihydroorotate_DH_CS"/>
</dbReference>
<comment type="pathway">
    <text evidence="3 7">Amino-sugar metabolism; N-acetylneuraminate degradation; D-fructose 6-phosphate from N-acetylneuraminate: step 3/5.</text>
</comment>
<reference evidence="9 10" key="1">
    <citation type="journal article" date="2024" name="Front. Microbiol.">
        <title>Novel thermophilic genera Geochorda gen. nov. and Carboxydochorda gen. nov. from the deep terrestrial subsurface reveal the ecophysiological diversity in the class Limnochordia.</title>
        <authorList>
            <person name="Karnachuk O.V."/>
            <person name="Lukina A.P."/>
            <person name="Avakyan M.R."/>
            <person name="Kadnikov V.V."/>
            <person name="Begmatov S."/>
            <person name="Beletsky A.V."/>
            <person name="Vlasova K.G."/>
            <person name="Novikov A.A."/>
            <person name="Shcherbakova V.A."/>
            <person name="Mardanov A.V."/>
            <person name="Ravin N.V."/>
        </authorList>
    </citation>
    <scope>NUCLEOTIDE SEQUENCE [LARGE SCALE GENOMIC DNA]</scope>
    <source>
        <strain evidence="9 10">L945</strain>
    </source>
</reference>
<gene>
    <name evidence="7" type="primary">nanE</name>
    <name evidence="9" type="ORF">U7230_00020</name>
</gene>
<dbReference type="PANTHER" id="PTHR36204:SF1">
    <property type="entry name" value="N-ACETYLMANNOSAMINE-6-PHOSPHATE 2-EPIMERASE-RELATED"/>
    <property type="match status" value="1"/>
</dbReference>
<accession>A0ABZ1BXJ8</accession>
<keyword evidence="5 7" id="KW-0413">Isomerase</keyword>
<dbReference type="PANTHER" id="PTHR36204">
    <property type="entry name" value="N-ACETYLMANNOSAMINE-6-PHOSPHATE 2-EPIMERASE-RELATED"/>
    <property type="match status" value="1"/>
</dbReference>
<protein>
    <recommendedName>
        <fullName evidence="7">Putative N-acetylmannosamine-6-phosphate 2-epimerase</fullName>
        <ecNumber evidence="7">5.1.3.9</ecNumber>
    </recommendedName>
    <alternativeName>
        <fullName evidence="7">ManNAc-6-P epimerase</fullName>
    </alternativeName>
</protein>
<evidence type="ECO:0000313" key="9">
    <source>
        <dbReference type="EMBL" id="WRP17438.1"/>
    </source>
</evidence>
<dbReference type="PROSITE" id="PS00912">
    <property type="entry name" value="DHODEHASE_2"/>
    <property type="match status" value="1"/>
</dbReference>
<dbReference type="CDD" id="cd04729">
    <property type="entry name" value="NanE"/>
    <property type="match status" value="1"/>
</dbReference>
<keyword evidence="10" id="KW-1185">Reference proteome</keyword>
<evidence type="ECO:0000256" key="4">
    <source>
        <dbReference type="ARBA" id="ARBA00007439"/>
    </source>
</evidence>
<dbReference type="InterPro" id="IPR013785">
    <property type="entry name" value="Aldolase_TIM"/>
</dbReference>
<evidence type="ECO:0000256" key="1">
    <source>
        <dbReference type="ARBA" id="ARBA00000056"/>
    </source>
</evidence>
<dbReference type="InterPro" id="IPR011060">
    <property type="entry name" value="RibuloseP-bd_barrel"/>
</dbReference>
<dbReference type="EMBL" id="CP141615">
    <property type="protein sequence ID" value="WRP17438.1"/>
    <property type="molecule type" value="Genomic_DNA"/>
</dbReference>
<dbReference type="GO" id="GO:0047465">
    <property type="term" value="F:N-acylglucosamine-6-phosphate 2-epimerase activity"/>
    <property type="evidence" value="ECO:0007669"/>
    <property type="project" value="UniProtKB-EC"/>
</dbReference>
<evidence type="ECO:0000256" key="8">
    <source>
        <dbReference type="SAM" id="MobiDB-lite"/>
    </source>
</evidence>
<organism evidence="9 10">
    <name type="scientific">Carboxydichorda subterranea</name>
    <dbReference type="NCBI Taxonomy" id="3109565"/>
    <lineage>
        <taxon>Bacteria</taxon>
        <taxon>Bacillati</taxon>
        <taxon>Bacillota</taxon>
        <taxon>Limnochordia</taxon>
        <taxon>Limnochordales</taxon>
        <taxon>Geochordaceae</taxon>
        <taxon>Carboxydichorda</taxon>
    </lineage>
</organism>
<dbReference type="SUPFAM" id="SSF51366">
    <property type="entry name" value="Ribulose-phoshate binding barrel"/>
    <property type="match status" value="1"/>
</dbReference>
<feature type="region of interest" description="Disordered" evidence="8">
    <location>
        <begin position="1"/>
        <end position="22"/>
    </location>
</feature>
<evidence type="ECO:0000313" key="10">
    <source>
        <dbReference type="Proteomes" id="UP001332192"/>
    </source>
</evidence>
<dbReference type="EC" id="5.1.3.9" evidence="7"/>
<evidence type="ECO:0000256" key="3">
    <source>
        <dbReference type="ARBA" id="ARBA00005081"/>
    </source>
</evidence>
<feature type="compositionally biased region" description="Polar residues" evidence="8">
    <location>
        <begin position="1"/>
        <end position="15"/>
    </location>
</feature>
<dbReference type="HAMAP" id="MF_01235">
    <property type="entry name" value="ManNAc6P_epimer"/>
    <property type="match status" value="1"/>
</dbReference>
<dbReference type="InterPro" id="IPR007260">
    <property type="entry name" value="NanE"/>
</dbReference>
<comment type="function">
    <text evidence="2 7">Converts N-acetylmannosamine-6-phosphate (ManNAc-6-P) to N-acetylglucosamine-6-phosphate (GlcNAc-6-P).</text>
</comment>
<evidence type="ECO:0000256" key="6">
    <source>
        <dbReference type="ARBA" id="ARBA00023277"/>
    </source>
</evidence>
<evidence type="ECO:0000256" key="7">
    <source>
        <dbReference type="HAMAP-Rule" id="MF_01235"/>
    </source>
</evidence>
<comment type="catalytic activity">
    <reaction evidence="1 7">
        <text>an N-acyl-D-glucosamine 6-phosphate = an N-acyl-D-mannosamine 6-phosphate</text>
        <dbReference type="Rhea" id="RHEA:23932"/>
        <dbReference type="ChEBI" id="CHEBI:57599"/>
        <dbReference type="ChEBI" id="CHEBI:57666"/>
        <dbReference type="EC" id="5.1.3.9"/>
    </reaction>
</comment>
<dbReference type="Gene3D" id="3.20.20.70">
    <property type="entry name" value="Aldolase class I"/>
    <property type="match status" value="1"/>
</dbReference>
<name>A0ABZ1BXJ8_9FIRM</name>
<dbReference type="Proteomes" id="UP001332192">
    <property type="component" value="Chromosome"/>
</dbReference>
<sequence>MSTRSEVSPGTQSQLLRWEEQTPTLPPRVEALRNGIIVSCQASPESPLHGPRFMAAMAQAAEMGGAVGFRVNGPDDVSAVRAVTARPIIGIHKRPQPGFEVYITPDFGSAAAVVRAGADIVAVDATQRPRPGAERLEDLIRRIHEELGVMVMADIATVEEGVRAVDAGADLVATTLVGFTPYTRDEPKPAVHVVRALAGRVKAPVIAEGGIWTVEDVRAVFDAGAFAAVIGSAITAPQLITQRFVGAVPNRP</sequence>
<proteinExistence type="inferred from homology"/>
<comment type="similarity">
    <text evidence="4 7">Belongs to the NanE family.</text>
</comment>
<dbReference type="NCBIfam" id="NF002231">
    <property type="entry name" value="PRK01130.1"/>
    <property type="match status" value="1"/>
</dbReference>
<evidence type="ECO:0000256" key="5">
    <source>
        <dbReference type="ARBA" id="ARBA00023235"/>
    </source>
</evidence>
<keyword evidence="6 7" id="KW-0119">Carbohydrate metabolism</keyword>
<dbReference type="Pfam" id="PF04131">
    <property type="entry name" value="NanE"/>
    <property type="match status" value="1"/>
</dbReference>
<evidence type="ECO:0000256" key="2">
    <source>
        <dbReference type="ARBA" id="ARBA00002147"/>
    </source>
</evidence>